<dbReference type="Proteomes" id="UP000035681">
    <property type="component" value="Unplaced"/>
</dbReference>
<dbReference type="PANTHER" id="PTHR22900:SF8">
    <property type="entry name" value="PROTEIN CBG16438"/>
    <property type="match status" value="1"/>
</dbReference>
<evidence type="ECO:0000256" key="1">
    <source>
        <dbReference type="SAM" id="SignalP"/>
    </source>
</evidence>
<dbReference type="InterPro" id="IPR007669">
    <property type="entry name" value="Chst-1-like"/>
</dbReference>
<name>A0A0K0ENZ0_STRER</name>
<dbReference type="PANTHER" id="PTHR22900">
    <property type="entry name" value="PROTEIN CBG14245-RELATED"/>
    <property type="match status" value="1"/>
</dbReference>
<dbReference type="GO" id="GO:0047756">
    <property type="term" value="F:chondroitin 4-sulfotransferase activity"/>
    <property type="evidence" value="ECO:0007669"/>
    <property type="project" value="InterPro"/>
</dbReference>
<dbReference type="WBParaSite" id="SSTP_0001117700.1">
    <property type="protein sequence ID" value="SSTP_0001117700.1"/>
    <property type="gene ID" value="SSTP_0001117700"/>
</dbReference>
<proteinExistence type="predicted"/>
<organism evidence="3">
    <name type="scientific">Strongyloides stercoralis</name>
    <name type="common">Threadworm</name>
    <dbReference type="NCBI Taxonomy" id="6248"/>
    <lineage>
        <taxon>Eukaryota</taxon>
        <taxon>Metazoa</taxon>
        <taxon>Ecdysozoa</taxon>
        <taxon>Nematoda</taxon>
        <taxon>Chromadorea</taxon>
        <taxon>Rhabditida</taxon>
        <taxon>Tylenchina</taxon>
        <taxon>Panagrolaimomorpha</taxon>
        <taxon>Strongyloidoidea</taxon>
        <taxon>Strongyloididae</taxon>
        <taxon>Strongyloides</taxon>
    </lineage>
</organism>
<accession>A0A0K0ENZ0</accession>
<evidence type="ECO:0000313" key="4">
    <source>
        <dbReference type="WBParaSite" id="TCONS_00014655.p1"/>
    </source>
</evidence>
<dbReference type="AlphaFoldDB" id="A0A0K0ENZ0"/>
<dbReference type="WBParaSite" id="TCONS_00014655.p1">
    <property type="protein sequence ID" value="TCONS_00014655.p1"/>
    <property type="gene ID" value="XLOC_009868"/>
</dbReference>
<dbReference type="GO" id="GO:0016020">
    <property type="term" value="C:membrane"/>
    <property type="evidence" value="ECO:0007669"/>
    <property type="project" value="InterPro"/>
</dbReference>
<dbReference type="Pfam" id="PF03567">
    <property type="entry name" value="Sulfotransfer_2"/>
    <property type="match status" value="1"/>
</dbReference>
<sequence>MIVKKNYIFKFFSFFLISFILSNLLTNALEENEINSTNNLTNITNHYSKKFNPIPIINRTLTKENIILFFSPSIKLGVCFVGKTGSIVTERIFCYLQKNSKQRKPGDFSHCEMNDKNYNTLDNFEKNYGVKKFNQFFKKYNFIRFVRNPIDRLISGFIHLCYYGLSNNKHYCYGCNRNLTCFVNELEKTLWKILNHKVIPYKKNENFYYSHYFHPQTWSCEYYKLDHMYTNIKYNSSNKDSFSNNIVKVLKNSFVPNNILDVIKKNIHNAKTPHVTFSKHITTIYKNVLYNNPLLIKKVCSIYYYDFIKFGFEFPQICTNSTNSKK</sequence>
<evidence type="ECO:0000313" key="2">
    <source>
        <dbReference type="Proteomes" id="UP000035681"/>
    </source>
</evidence>
<evidence type="ECO:0000313" key="3">
    <source>
        <dbReference type="WBParaSite" id="SSTP_0001117700.1"/>
    </source>
</evidence>
<keyword evidence="2" id="KW-1185">Reference proteome</keyword>
<dbReference type="GO" id="GO:1902884">
    <property type="term" value="P:positive regulation of response to oxidative stress"/>
    <property type="evidence" value="ECO:0007669"/>
    <property type="project" value="InterPro"/>
</dbReference>
<dbReference type="InterPro" id="IPR005331">
    <property type="entry name" value="Sulfotransferase"/>
</dbReference>
<feature type="chain" id="PRO_5005328400" evidence="1">
    <location>
        <begin position="29"/>
        <end position="326"/>
    </location>
</feature>
<dbReference type="GO" id="GO:0050650">
    <property type="term" value="P:chondroitin sulfate proteoglycan biosynthetic process"/>
    <property type="evidence" value="ECO:0007669"/>
    <property type="project" value="InterPro"/>
</dbReference>
<feature type="signal peptide" evidence="1">
    <location>
        <begin position="1"/>
        <end position="28"/>
    </location>
</feature>
<reference evidence="3" key="1">
    <citation type="submission" date="2015-08" db="UniProtKB">
        <authorList>
            <consortium name="WormBaseParasite"/>
        </authorList>
    </citation>
    <scope>IDENTIFICATION</scope>
</reference>
<protein>
    <submittedName>
        <fullName evidence="3">Sulfotransfer_1 domain-containing protein</fullName>
    </submittedName>
    <submittedName>
        <fullName evidence="4">Sulfotransferase domain-containing protein</fullName>
    </submittedName>
</protein>
<keyword evidence="1" id="KW-0732">Signal</keyword>